<dbReference type="RefSeq" id="WP_380888119.1">
    <property type="nucleotide sequence ID" value="NZ_JBHUDY010000001.1"/>
</dbReference>
<dbReference type="Proteomes" id="UP001597115">
    <property type="component" value="Unassembled WGS sequence"/>
</dbReference>
<keyword evidence="4" id="KW-1185">Reference proteome</keyword>
<dbReference type="EMBL" id="JBHUDY010000001">
    <property type="protein sequence ID" value="MFD1611529.1"/>
    <property type="molecule type" value="Genomic_DNA"/>
</dbReference>
<evidence type="ECO:0000256" key="1">
    <source>
        <dbReference type="SAM" id="MobiDB-lite"/>
    </source>
</evidence>
<evidence type="ECO:0000313" key="3">
    <source>
        <dbReference type="EMBL" id="MFD1611529.1"/>
    </source>
</evidence>
<sequence length="138" mass="15308">MKTSHPTPEESQKAEARERASERRNFFLSAALSFDGHKAVTARVRNLSGGGMMAELSADPEPEVVSGERLTVELRNIGRVKGEVAWVRGRRYGIRFDYEIDPELARKPVGGGEGTPDFVKPVLVPDRSLRYVEGLKGR</sequence>
<feature type="compositionally biased region" description="Basic and acidic residues" evidence="1">
    <location>
        <begin position="7"/>
        <end position="21"/>
    </location>
</feature>
<organism evidence="3 4">
    <name type="scientific">Sphingomonas tabacisoli</name>
    <dbReference type="NCBI Taxonomy" id="2249466"/>
    <lineage>
        <taxon>Bacteria</taxon>
        <taxon>Pseudomonadati</taxon>
        <taxon>Pseudomonadota</taxon>
        <taxon>Alphaproteobacteria</taxon>
        <taxon>Sphingomonadales</taxon>
        <taxon>Sphingomonadaceae</taxon>
        <taxon>Sphingomonas</taxon>
    </lineage>
</organism>
<evidence type="ECO:0000259" key="2">
    <source>
        <dbReference type="Pfam" id="PF07238"/>
    </source>
</evidence>
<reference evidence="4" key="1">
    <citation type="journal article" date="2019" name="Int. J. Syst. Evol. Microbiol.">
        <title>The Global Catalogue of Microorganisms (GCM) 10K type strain sequencing project: providing services to taxonomists for standard genome sequencing and annotation.</title>
        <authorList>
            <consortium name="The Broad Institute Genomics Platform"/>
            <consortium name="The Broad Institute Genome Sequencing Center for Infectious Disease"/>
            <person name="Wu L."/>
            <person name="Ma J."/>
        </authorList>
    </citation>
    <scope>NUCLEOTIDE SEQUENCE [LARGE SCALE GENOMIC DNA]</scope>
    <source>
        <strain evidence="4">CGMCC 1.16275</strain>
    </source>
</reference>
<feature type="region of interest" description="Disordered" evidence="1">
    <location>
        <begin position="1"/>
        <end position="21"/>
    </location>
</feature>
<feature type="domain" description="PilZ" evidence="2">
    <location>
        <begin position="19"/>
        <end position="104"/>
    </location>
</feature>
<evidence type="ECO:0000313" key="4">
    <source>
        <dbReference type="Proteomes" id="UP001597115"/>
    </source>
</evidence>
<protein>
    <submittedName>
        <fullName evidence="3">PilZ domain-containing protein</fullName>
    </submittedName>
</protein>
<accession>A0ABW4I0V5</accession>
<comment type="caution">
    <text evidence="3">The sequence shown here is derived from an EMBL/GenBank/DDBJ whole genome shotgun (WGS) entry which is preliminary data.</text>
</comment>
<proteinExistence type="predicted"/>
<dbReference type="Pfam" id="PF07238">
    <property type="entry name" value="PilZ"/>
    <property type="match status" value="1"/>
</dbReference>
<dbReference type="InterPro" id="IPR009875">
    <property type="entry name" value="PilZ_domain"/>
</dbReference>
<dbReference type="Gene3D" id="2.40.10.220">
    <property type="entry name" value="predicted glycosyltransferase like domains"/>
    <property type="match status" value="1"/>
</dbReference>
<dbReference type="SUPFAM" id="SSF141371">
    <property type="entry name" value="PilZ domain-like"/>
    <property type="match status" value="1"/>
</dbReference>
<gene>
    <name evidence="3" type="ORF">ACFSCW_06920</name>
</gene>
<name>A0ABW4I0V5_9SPHN</name>